<dbReference type="EMBL" id="LXQA010011102">
    <property type="protein sequence ID" value="MCH86874.1"/>
    <property type="molecule type" value="Genomic_DNA"/>
</dbReference>
<organism evidence="1 2">
    <name type="scientific">Trifolium medium</name>
    <dbReference type="NCBI Taxonomy" id="97028"/>
    <lineage>
        <taxon>Eukaryota</taxon>
        <taxon>Viridiplantae</taxon>
        <taxon>Streptophyta</taxon>
        <taxon>Embryophyta</taxon>
        <taxon>Tracheophyta</taxon>
        <taxon>Spermatophyta</taxon>
        <taxon>Magnoliopsida</taxon>
        <taxon>eudicotyledons</taxon>
        <taxon>Gunneridae</taxon>
        <taxon>Pentapetalae</taxon>
        <taxon>rosids</taxon>
        <taxon>fabids</taxon>
        <taxon>Fabales</taxon>
        <taxon>Fabaceae</taxon>
        <taxon>Papilionoideae</taxon>
        <taxon>50 kb inversion clade</taxon>
        <taxon>NPAAA clade</taxon>
        <taxon>Hologalegina</taxon>
        <taxon>IRL clade</taxon>
        <taxon>Trifolieae</taxon>
        <taxon>Trifolium</taxon>
    </lineage>
</organism>
<proteinExistence type="predicted"/>
<evidence type="ECO:0000313" key="2">
    <source>
        <dbReference type="Proteomes" id="UP000265520"/>
    </source>
</evidence>
<gene>
    <name evidence="1" type="ORF">A2U01_0007734</name>
</gene>
<keyword evidence="2" id="KW-1185">Reference proteome</keyword>
<dbReference type="Proteomes" id="UP000265520">
    <property type="component" value="Unassembled WGS sequence"/>
</dbReference>
<evidence type="ECO:0000313" key="1">
    <source>
        <dbReference type="EMBL" id="MCH86874.1"/>
    </source>
</evidence>
<protein>
    <submittedName>
        <fullName evidence="1">Uncharacterized protein</fullName>
    </submittedName>
</protein>
<sequence>MMSRTSVSAYVSESLGMASCFFFGVLFFDAPITRALGYFYLLRPVPLHSVRILKWELHPDHLGFVYLLPQDFRLWVEVSFYGSSNGLFVMVSEGRVSEVVSLDGLTFVPSNSRRDSRFSVSLDSDSLGF</sequence>
<dbReference type="AlphaFoldDB" id="A0A392MKT0"/>
<accession>A0A392MKT0</accession>
<reference evidence="1 2" key="1">
    <citation type="journal article" date="2018" name="Front. Plant Sci.">
        <title>Red Clover (Trifolium pratense) and Zigzag Clover (T. medium) - A Picture of Genomic Similarities and Differences.</title>
        <authorList>
            <person name="Dluhosova J."/>
            <person name="Istvanek J."/>
            <person name="Nedelnik J."/>
            <person name="Repkova J."/>
        </authorList>
    </citation>
    <scope>NUCLEOTIDE SEQUENCE [LARGE SCALE GENOMIC DNA]</scope>
    <source>
        <strain evidence="2">cv. 10/8</strain>
        <tissue evidence="1">Leaf</tissue>
    </source>
</reference>
<name>A0A392MKT0_9FABA</name>
<comment type="caution">
    <text evidence="1">The sequence shown here is derived from an EMBL/GenBank/DDBJ whole genome shotgun (WGS) entry which is preliminary data.</text>
</comment>